<name>A0A1U9YWA5_9HYPH</name>
<feature type="domain" description="FAD dependent oxidoreductase" evidence="2">
    <location>
        <begin position="8"/>
        <end position="398"/>
    </location>
</feature>
<keyword evidence="1 3" id="KW-0560">Oxidoreductase</keyword>
<dbReference type="OrthoDB" id="9805337at2"/>
<dbReference type="STRING" id="1122214.Mame_00345"/>
<accession>A0A1U9YWA5</accession>
<dbReference type="Proteomes" id="UP000191135">
    <property type="component" value="Chromosome"/>
</dbReference>
<dbReference type="EMBL" id="CP020330">
    <property type="protein sequence ID" value="AQZ49728.1"/>
    <property type="molecule type" value="Genomic_DNA"/>
</dbReference>
<keyword evidence="4" id="KW-1185">Reference proteome</keyword>
<evidence type="ECO:0000259" key="2">
    <source>
        <dbReference type="Pfam" id="PF01266"/>
    </source>
</evidence>
<dbReference type="PROSITE" id="PS51257">
    <property type="entry name" value="PROKAR_LIPOPROTEIN"/>
    <property type="match status" value="1"/>
</dbReference>
<dbReference type="Gene3D" id="3.50.50.60">
    <property type="entry name" value="FAD/NAD(P)-binding domain"/>
    <property type="match status" value="2"/>
</dbReference>
<dbReference type="Gene3D" id="3.30.9.10">
    <property type="entry name" value="D-Amino Acid Oxidase, subunit A, domain 2"/>
    <property type="match status" value="1"/>
</dbReference>
<dbReference type="GO" id="GO:0016491">
    <property type="term" value="F:oxidoreductase activity"/>
    <property type="evidence" value="ECO:0007669"/>
    <property type="project" value="UniProtKB-KW"/>
</dbReference>
<gene>
    <name evidence="3" type="primary">dadA</name>
    <name evidence="3" type="ORF">Mame_00345</name>
</gene>
<dbReference type="PANTHER" id="PTHR13847:SF289">
    <property type="entry name" value="GLYCINE OXIDASE"/>
    <property type="match status" value="1"/>
</dbReference>
<dbReference type="KEGG" id="mmed:Mame_00345"/>
<organism evidence="3 4">
    <name type="scientific">Martelella mediterranea DSM 17316</name>
    <dbReference type="NCBI Taxonomy" id="1122214"/>
    <lineage>
        <taxon>Bacteria</taxon>
        <taxon>Pseudomonadati</taxon>
        <taxon>Pseudomonadota</taxon>
        <taxon>Alphaproteobacteria</taxon>
        <taxon>Hyphomicrobiales</taxon>
        <taxon>Aurantimonadaceae</taxon>
        <taxon>Martelella</taxon>
    </lineage>
</organism>
<reference evidence="3 4" key="1">
    <citation type="submission" date="2017-03" db="EMBL/GenBank/DDBJ databases">
        <title>Foreign affairs: Plasmid Transfer between Roseobacters and Rhizobia.</title>
        <authorList>
            <person name="Bartling P."/>
            <person name="Bunk B."/>
            <person name="Overmann J."/>
            <person name="Brinkmann H."/>
            <person name="Petersen J."/>
        </authorList>
    </citation>
    <scope>NUCLEOTIDE SEQUENCE [LARGE SCALE GENOMIC DNA]</scope>
    <source>
        <strain evidence="3 4">MACL11</strain>
    </source>
</reference>
<dbReference type="RefSeq" id="WP_018064660.1">
    <property type="nucleotide sequence ID" value="NZ_CP020330.1"/>
</dbReference>
<sequence length="419" mass="44879">MKDQSEADVVVIGGGIIGCMAARYLVEAGRRVTILERSAIAAGASAGNAGILAFPEIVPIPAPGITWKAPGWLLGPLGPLAIRPAYAARLAPWLWHFWQASSRASFERGLKVQAAMMRLAVAEYETVRKDARLASFIVNTGTLDLYDSEKSFAAAAPGWARKREAGFDFHRVGRSEIARLQPGLATQFEHAIYSEDGLQVSDPAGFTRALAESLREDGATITIGEAAAIEPTDAGARIRLADGSVLEARTVVVACGAWSKTLAKSLGEAVPLDTERGYNTTLPATAFPLKRQLYFNDHSFVVTPLKAGIRVGGAVEFGGLDLPANFKRAEALLTLAKRFLPGLETEGGERWMGFRPSMPDCLPVIDRSKAAPNVLYAFGHGHLGLTQSAATGRLIAELAGQQKPSVNLENLRFDRFSGR</sequence>
<dbReference type="PANTHER" id="PTHR13847">
    <property type="entry name" value="SARCOSINE DEHYDROGENASE-RELATED"/>
    <property type="match status" value="1"/>
</dbReference>
<dbReference type="eggNOG" id="COG0665">
    <property type="taxonomic scope" value="Bacteria"/>
</dbReference>
<protein>
    <submittedName>
        <fullName evidence="3">D-amino acid dehydrogenase small subunit</fullName>
        <ecNumber evidence="3">1.4.99.6</ecNumber>
    </submittedName>
</protein>
<dbReference type="Pfam" id="PF01266">
    <property type="entry name" value="DAO"/>
    <property type="match status" value="1"/>
</dbReference>
<evidence type="ECO:0000313" key="3">
    <source>
        <dbReference type="EMBL" id="AQZ49728.1"/>
    </source>
</evidence>
<evidence type="ECO:0000256" key="1">
    <source>
        <dbReference type="ARBA" id="ARBA00023002"/>
    </source>
</evidence>
<dbReference type="InterPro" id="IPR036188">
    <property type="entry name" value="FAD/NAD-bd_sf"/>
</dbReference>
<dbReference type="SUPFAM" id="SSF54373">
    <property type="entry name" value="FAD-linked reductases, C-terminal domain"/>
    <property type="match status" value="1"/>
</dbReference>
<dbReference type="EC" id="1.4.99.6" evidence="3"/>
<proteinExistence type="predicted"/>
<dbReference type="GO" id="GO:0005737">
    <property type="term" value="C:cytoplasm"/>
    <property type="evidence" value="ECO:0007669"/>
    <property type="project" value="TreeGrafter"/>
</dbReference>
<dbReference type="SUPFAM" id="SSF51905">
    <property type="entry name" value="FAD/NAD(P)-binding domain"/>
    <property type="match status" value="1"/>
</dbReference>
<dbReference type="InterPro" id="IPR006076">
    <property type="entry name" value="FAD-dep_OxRdtase"/>
</dbReference>
<evidence type="ECO:0000313" key="4">
    <source>
        <dbReference type="Proteomes" id="UP000191135"/>
    </source>
</evidence>
<dbReference type="AlphaFoldDB" id="A0A1U9YWA5"/>